<sequence>MNGQVGGPGTGFIGDCIGQMMGGPMMGMMLGSGLVVLPLIAVLVLAALALVKYLRAPS</sequence>
<name>A0ABV9KKQ8_9RHOB</name>
<evidence type="ECO:0000313" key="3">
    <source>
        <dbReference type="Proteomes" id="UP001595973"/>
    </source>
</evidence>
<dbReference type="Proteomes" id="UP001595973">
    <property type="component" value="Unassembled WGS sequence"/>
</dbReference>
<keyword evidence="1" id="KW-0472">Membrane</keyword>
<reference evidence="3" key="1">
    <citation type="journal article" date="2019" name="Int. J. Syst. Evol. Microbiol.">
        <title>The Global Catalogue of Microorganisms (GCM) 10K type strain sequencing project: providing services to taxonomists for standard genome sequencing and annotation.</title>
        <authorList>
            <consortium name="The Broad Institute Genomics Platform"/>
            <consortium name="The Broad Institute Genome Sequencing Center for Infectious Disease"/>
            <person name="Wu L."/>
            <person name="Ma J."/>
        </authorList>
    </citation>
    <scope>NUCLEOTIDE SEQUENCE [LARGE SCALE GENOMIC DNA]</scope>
    <source>
        <strain evidence="3">CGMCC 4.7283</strain>
    </source>
</reference>
<gene>
    <name evidence="2" type="ORF">ACFO5X_19560</name>
</gene>
<protein>
    <submittedName>
        <fullName evidence="2">Uncharacterized protein</fullName>
    </submittedName>
</protein>
<comment type="caution">
    <text evidence="2">The sequence shown here is derived from an EMBL/GenBank/DDBJ whole genome shotgun (WGS) entry which is preliminary data.</text>
</comment>
<organism evidence="2 3">
    <name type="scientific">Seohaeicola nanhaiensis</name>
    <dbReference type="NCBI Taxonomy" id="1387282"/>
    <lineage>
        <taxon>Bacteria</taxon>
        <taxon>Pseudomonadati</taxon>
        <taxon>Pseudomonadota</taxon>
        <taxon>Alphaproteobacteria</taxon>
        <taxon>Rhodobacterales</taxon>
        <taxon>Roseobacteraceae</taxon>
        <taxon>Seohaeicola</taxon>
    </lineage>
</organism>
<dbReference type="RefSeq" id="WP_380720101.1">
    <property type="nucleotide sequence ID" value="NZ_JBHSGI010000028.1"/>
</dbReference>
<dbReference type="EMBL" id="JBHSGI010000028">
    <property type="protein sequence ID" value="MFC4670757.1"/>
    <property type="molecule type" value="Genomic_DNA"/>
</dbReference>
<keyword evidence="1" id="KW-0812">Transmembrane</keyword>
<feature type="transmembrane region" description="Helical" evidence="1">
    <location>
        <begin position="28"/>
        <end position="51"/>
    </location>
</feature>
<accession>A0ABV9KKQ8</accession>
<evidence type="ECO:0000313" key="2">
    <source>
        <dbReference type="EMBL" id="MFC4670757.1"/>
    </source>
</evidence>
<proteinExistence type="predicted"/>
<evidence type="ECO:0000256" key="1">
    <source>
        <dbReference type="SAM" id="Phobius"/>
    </source>
</evidence>
<keyword evidence="1" id="KW-1133">Transmembrane helix</keyword>
<keyword evidence="3" id="KW-1185">Reference proteome</keyword>